<feature type="region of interest" description="Disordered" evidence="1">
    <location>
        <begin position="25"/>
        <end position="48"/>
    </location>
</feature>
<gene>
    <name evidence="2" type="ORF">CSUI_006633</name>
</gene>
<protein>
    <submittedName>
        <fullName evidence="2">Uncharacterized protein</fullName>
    </submittedName>
</protein>
<dbReference type="EMBL" id="MIGC01003370">
    <property type="protein sequence ID" value="PHJ19539.1"/>
    <property type="molecule type" value="Genomic_DNA"/>
</dbReference>
<name>A0A2C6KR38_9APIC</name>
<reference evidence="2 3" key="1">
    <citation type="journal article" date="2017" name="Int. J. Parasitol.">
        <title>The genome of the protozoan parasite Cystoisospora suis and a reverse vaccinology approach to identify vaccine candidates.</title>
        <authorList>
            <person name="Palmieri N."/>
            <person name="Shrestha A."/>
            <person name="Ruttkowski B."/>
            <person name="Beck T."/>
            <person name="Vogl C."/>
            <person name="Tomley F."/>
            <person name="Blake D.P."/>
            <person name="Joachim A."/>
        </authorList>
    </citation>
    <scope>NUCLEOTIDE SEQUENCE [LARGE SCALE GENOMIC DNA]</scope>
    <source>
        <strain evidence="2 3">Wien I</strain>
    </source>
</reference>
<proteinExistence type="predicted"/>
<keyword evidence="3" id="KW-1185">Reference proteome</keyword>
<dbReference type="RefSeq" id="XP_067921238.1">
    <property type="nucleotide sequence ID" value="XM_068066787.1"/>
</dbReference>
<evidence type="ECO:0000313" key="3">
    <source>
        <dbReference type="Proteomes" id="UP000221165"/>
    </source>
</evidence>
<organism evidence="2 3">
    <name type="scientific">Cystoisospora suis</name>
    <dbReference type="NCBI Taxonomy" id="483139"/>
    <lineage>
        <taxon>Eukaryota</taxon>
        <taxon>Sar</taxon>
        <taxon>Alveolata</taxon>
        <taxon>Apicomplexa</taxon>
        <taxon>Conoidasida</taxon>
        <taxon>Coccidia</taxon>
        <taxon>Eucoccidiorida</taxon>
        <taxon>Eimeriorina</taxon>
        <taxon>Sarcocystidae</taxon>
        <taxon>Cystoisospora</taxon>
    </lineage>
</organism>
<dbReference type="AlphaFoldDB" id="A0A2C6KR38"/>
<accession>A0A2C6KR38</accession>
<dbReference type="GeneID" id="94429998"/>
<evidence type="ECO:0000313" key="2">
    <source>
        <dbReference type="EMBL" id="PHJ19539.1"/>
    </source>
</evidence>
<comment type="caution">
    <text evidence="2">The sequence shown here is derived from an EMBL/GenBank/DDBJ whole genome shotgun (WGS) entry which is preliminary data.</text>
</comment>
<evidence type="ECO:0000256" key="1">
    <source>
        <dbReference type="SAM" id="MobiDB-lite"/>
    </source>
</evidence>
<dbReference type="Proteomes" id="UP000221165">
    <property type="component" value="Unassembled WGS sequence"/>
</dbReference>
<sequence length="159" mass="17686">MHQLAQFAAVLLASSRKQHDYQETSCSCRDRGHYRPSTGGRRSRRRGLGVGGAFSIGVSRRPGRVLPGELDTDRALCVPFTTSEVLSPSHGGATGVAQGLRIFGFLTVREGVNWVLTFGRLTFGRFLERRSVDYCGQRFNRFRAAILCHIVCIDVREDI</sequence>
<dbReference type="VEuPathDB" id="ToxoDB:CSUI_006633"/>